<feature type="compositionally biased region" description="Polar residues" evidence="4">
    <location>
        <begin position="600"/>
        <end position="615"/>
    </location>
</feature>
<dbReference type="PANTHER" id="PTHR45138:SF9">
    <property type="entry name" value="DIGUANYLATE CYCLASE DGCM-RELATED"/>
    <property type="match status" value="1"/>
</dbReference>
<evidence type="ECO:0000256" key="3">
    <source>
        <dbReference type="SAM" id="Coils"/>
    </source>
</evidence>
<evidence type="ECO:0000313" key="6">
    <source>
        <dbReference type="EMBL" id="MDK2124671.1"/>
    </source>
</evidence>
<proteinExistence type="predicted"/>
<dbReference type="EMBL" id="JARRAF010000011">
    <property type="protein sequence ID" value="MDK2124671.1"/>
    <property type="molecule type" value="Genomic_DNA"/>
</dbReference>
<reference evidence="6" key="1">
    <citation type="submission" date="2023-03" db="EMBL/GenBank/DDBJ databases">
        <title>Chitinimonas shenzhenensis gen. nov., sp. nov., a novel member of family Burkholderiaceae isolated from activated sludge collected in Shen Zhen, China.</title>
        <authorList>
            <person name="Wang X."/>
        </authorList>
    </citation>
    <scope>NUCLEOTIDE SEQUENCE</scope>
    <source>
        <strain evidence="6">DQS-5</strain>
    </source>
</reference>
<dbReference type="Proteomes" id="UP001172778">
    <property type="component" value="Unassembled WGS sequence"/>
</dbReference>
<dbReference type="RefSeq" id="WP_284100982.1">
    <property type="nucleotide sequence ID" value="NZ_JARRAF010000011.1"/>
</dbReference>
<protein>
    <recommendedName>
        <fullName evidence="1">diguanylate cyclase</fullName>
        <ecNumber evidence="1">2.7.7.65</ecNumber>
    </recommendedName>
</protein>
<dbReference type="CDD" id="cd01949">
    <property type="entry name" value="GGDEF"/>
    <property type="match status" value="1"/>
</dbReference>
<name>A0ABT7DX77_9NEIS</name>
<dbReference type="Gene3D" id="3.30.70.270">
    <property type="match status" value="1"/>
</dbReference>
<comment type="caution">
    <text evidence="6">The sequence shown here is derived from an EMBL/GenBank/DDBJ whole genome shotgun (WGS) entry which is preliminary data.</text>
</comment>
<dbReference type="SUPFAM" id="SSF55073">
    <property type="entry name" value="Nucleotide cyclase"/>
    <property type="match status" value="1"/>
</dbReference>
<evidence type="ECO:0000256" key="2">
    <source>
        <dbReference type="ARBA" id="ARBA00034247"/>
    </source>
</evidence>
<dbReference type="GO" id="GO:0052621">
    <property type="term" value="F:diguanylate cyclase activity"/>
    <property type="evidence" value="ECO:0007669"/>
    <property type="project" value="UniProtKB-EC"/>
</dbReference>
<dbReference type="PANTHER" id="PTHR45138">
    <property type="entry name" value="REGULATORY COMPONENTS OF SENSORY TRANSDUCTION SYSTEM"/>
    <property type="match status" value="1"/>
</dbReference>
<feature type="coiled-coil region" evidence="3">
    <location>
        <begin position="411"/>
        <end position="452"/>
    </location>
</feature>
<evidence type="ECO:0000256" key="1">
    <source>
        <dbReference type="ARBA" id="ARBA00012528"/>
    </source>
</evidence>
<dbReference type="Pfam" id="PF00990">
    <property type="entry name" value="GGDEF"/>
    <property type="match status" value="1"/>
</dbReference>
<dbReference type="InterPro" id="IPR029787">
    <property type="entry name" value="Nucleotide_cyclase"/>
</dbReference>
<keyword evidence="3" id="KW-0175">Coiled coil</keyword>
<gene>
    <name evidence="6" type="ORF">PZA18_11470</name>
</gene>
<dbReference type="EC" id="2.7.7.65" evidence="1"/>
<keyword evidence="6" id="KW-0808">Transferase</keyword>
<dbReference type="PROSITE" id="PS50887">
    <property type="entry name" value="GGDEF"/>
    <property type="match status" value="1"/>
</dbReference>
<evidence type="ECO:0000313" key="7">
    <source>
        <dbReference type="Proteomes" id="UP001172778"/>
    </source>
</evidence>
<dbReference type="NCBIfam" id="TIGR00254">
    <property type="entry name" value="GGDEF"/>
    <property type="match status" value="1"/>
</dbReference>
<sequence length="615" mass="69251">MSRHTNPTEIARETLKQLALRRITPTPEQYREIYNEIAGVDDSQAGPHPLVKALVQNLKKLPKMSPEVERHLGQIEQAAMAYEWQHIPPLVIKCVELQGGQAALTRTWAELIHELITQWERRSPHYNTKKKSETLGKVLLNFGNYPSLLNEKLDALLRGWAEGASDLVGIETVEQAASVDFASDLASSEMPDYAGSRLQPSGEAQPGMDWQPWREILVRTLQVGVADRLSHYPELKDEAVSLTEAVTAVTSEKGLDHVAVRLKKFWIKLELQTEREQRLTKGLVNLLMLLVDNLSDLVGQEAWVTGQIEVVRAMLGEQLSMRRLYDIETGFKDVLYKQGLLRHSLDEAQAKLKDMIALFIDRLGSMADSTGGYHDKVSGYAEKIQAASDIPALKQVLDELMQDTRHMQLDMKRSHDELVAVRQQAQTAEQRIHELESELRSISEKVREDQLTGALNRRGLDDAFSTELARASRNGTPLCLSLLDIDNFKKLNDRFGHQTGDEALIHLVRVVKETIRPTDLIARYGGEEFVILLPDTPLEEAESVMRRVQRDLTKRFFLHNNERILITFSAGVTIYYPGESQEDAIERADQGMYQAKKSGKNQVVSVPGQATSSAA</sequence>
<dbReference type="InterPro" id="IPR000160">
    <property type="entry name" value="GGDEF_dom"/>
</dbReference>
<feature type="region of interest" description="Disordered" evidence="4">
    <location>
        <begin position="596"/>
        <end position="615"/>
    </location>
</feature>
<evidence type="ECO:0000256" key="4">
    <source>
        <dbReference type="SAM" id="MobiDB-lite"/>
    </source>
</evidence>
<comment type="catalytic activity">
    <reaction evidence="2">
        <text>2 GTP = 3',3'-c-di-GMP + 2 diphosphate</text>
        <dbReference type="Rhea" id="RHEA:24898"/>
        <dbReference type="ChEBI" id="CHEBI:33019"/>
        <dbReference type="ChEBI" id="CHEBI:37565"/>
        <dbReference type="ChEBI" id="CHEBI:58805"/>
        <dbReference type="EC" id="2.7.7.65"/>
    </reaction>
</comment>
<evidence type="ECO:0000259" key="5">
    <source>
        <dbReference type="PROSITE" id="PS50887"/>
    </source>
</evidence>
<keyword evidence="7" id="KW-1185">Reference proteome</keyword>
<feature type="domain" description="GGDEF" evidence="5">
    <location>
        <begin position="476"/>
        <end position="608"/>
    </location>
</feature>
<dbReference type="InterPro" id="IPR043128">
    <property type="entry name" value="Rev_trsase/Diguanyl_cyclase"/>
</dbReference>
<dbReference type="InterPro" id="IPR050469">
    <property type="entry name" value="Diguanylate_Cyclase"/>
</dbReference>
<dbReference type="SMART" id="SM00267">
    <property type="entry name" value="GGDEF"/>
    <property type="match status" value="1"/>
</dbReference>
<keyword evidence="6" id="KW-0548">Nucleotidyltransferase</keyword>
<accession>A0ABT7DX77</accession>
<organism evidence="6 7">
    <name type="scientific">Parachitinimonas caeni</name>
    <dbReference type="NCBI Taxonomy" id="3031301"/>
    <lineage>
        <taxon>Bacteria</taxon>
        <taxon>Pseudomonadati</taxon>
        <taxon>Pseudomonadota</taxon>
        <taxon>Betaproteobacteria</taxon>
        <taxon>Neisseriales</taxon>
        <taxon>Chitinibacteraceae</taxon>
        <taxon>Parachitinimonas</taxon>
    </lineage>
</organism>